<dbReference type="PATRIC" id="fig|1685127.3.peg.1541"/>
<feature type="transmembrane region" description="Helical" evidence="8">
    <location>
        <begin position="188"/>
        <end position="209"/>
    </location>
</feature>
<sequence>MEPELRPTRSESTRLSSMDIANSGGGREPSDEGRLLPFLFATVFLLSSVFGAFMVVVPVFAEGLGASYLDLGIMGSGGSMTYAVMTVLSGYFVDRFNRARLYAVGLLCIMVSLGLFSLAGDVSGLVILRTLLGATSALFWVVALSLVMEVSSQRHRVRALGRYNLSWVAGFIAGPTVGGVLYELLGFQHLSLVLGGVSGACAVVAALLISPRYRPSRPHSVGRKVFDASIFRASASAYLFILSYSVIMGVQMALLPGYMSDFGVSSSQIGLLMTASNGARAFAFLNAGRLMAWGRTRSLNLAVVLASSSLLGIALSRGTVAFLPPLLLIGLSGGIMVPIVQDAIAGSASDEELGGAVGLYEAMFGVGSTIGPVFAGGMADLITPEAPYLILSASALAMFLLTARVKAGGQATQEP</sequence>
<feature type="transmembrane region" description="Helical" evidence="8">
    <location>
        <begin position="73"/>
        <end position="93"/>
    </location>
</feature>
<dbReference type="InterPro" id="IPR036259">
    <property type="entry name" value="MFS_trans_sf"/>
</dbReference>
<dbReference type="InterPro" id="IPR020846">
    <property type="entry name" value="MFS_dom"/>
</dbReference>
<dbReference type="Gene3D" id="1.20.1250.20">
    <property type="entry name" value="MFS general substrate transporter like domains"/>
    <property type="match status" value="1"/>
</dbReference>
<feature type="transmembrane region" description="Helical" evidence="8">
    <location>
        <begin position="267"/>
        <end position="287"/>
    </location>
</feature>
<protein>
    <recommendedName>
        <fullName evidence="9">Major facilitator superfamily (MFS) profile domain-containing protein</fullName>
    </recommendedName>
</protein>
<evidence type="ECO:0000256" key="2">
    <source>
        <dbReference type="ARBA" id="ARBA00022448"/>
    </source>
</evidence>
<feature type="compositionally biased region" description="Basic and acidic residues" evidence="7">
    <location>
        <begin position="1"/>
        <end position="12"/>
    </location>
</feature>
<comment type="subcellular location">
    <subcellularLocation>
        <location evidence="1">Cell membrane</location>
        <topology evidence="1">Multi-pass membrane protein</topology>
    </subcellularLocation>
</comment>
<dbReference type="PANTHER" id="PTHR23517:SF13">
    <property type="entry name" value="MAJOR FACILITATOR SUPERFAMILY MFS_1"/>
    <property type="match status" value="1"/>
</dbReference>
<keyword evidence="3" id="KW-1003">Cell membrane</keyword>
<feature type="transmembrane region" description="Helical" evidence="8">
    <location>
        <begin position="386"/>
        <end position="403"/>
    </location>
</feature>
<evidence type="ECO:0000256" key="3">
    <source>
        <dbReference type="ARBA" id="ARBA00022475"/>
    </source>
</evidence>
<keyword evidence="5 8" id="KW-1133">Transmembrane helix</keyword>
<dbReference type="InterPro" id="IPR050171">
    <property type="entry name" value="MFS_Transporters"/>
</dbReference>
<feature type="transmembrane region" description="Helical" evidence="8">
    <location>
        <begin position="230"/>
        <end position="255"/>
    </location>
</feature>
<feature type="transmembrane region" description="Helical" evidence="8">
    <location>
        <begin position="299"/>
        <end position="316"/>
    </location>
</feature>
<keyword evidence="6 8" id="KW-0472">Membrane</keyword>
<feature type="region of interest" description="Disordered" evidence="7">
    <location>
        <begin position="1"/>
        <end position="30"/>
    </location>
</feature>
<comment type="caution">
    <text evidence="10">The sequence shown here is derived from an EMBL/GenBank/DDBJ whole genome shotgun (WGS) entry which is preliminary data.</text>
</comment>
<dbReference type="CDD" id="cd17325">
    <property type="entry name" value="MFS_MdtG_SLC18_like"/>
    <property type="match status" value="1"/>
</dbReference>
<proteinExistence type="predicted"/>
<name>A0A0M0BN36_9ARCH</name>
<keyword evidence="2" id="KW-0813">Transport</keyword>
<evidence type="ECO:0000259" key="9">
    <source>
        <dbReference type="PROSITE" id="PS50850"/>
    </source>
</evidence>
<evidence type="ECO:0000256" key="6">
    <source>
        <dbReference type="ARBA" id="ARBA00023136"/>
    </source>
</evidence>
<reference evidence="10 11" key="1">
    <citation type="submission" date="2015-06" db="EMBL/GenBank/DDBJ databases">
        <title>New insights into the roles of widespread benthic archaea in carbon and nitrogen cycling.</title>
        <authorList>
            <person name="Lazar C.S."/>
            <person name="Baker B.J."/>
            <person name="Seitz K.W."/>
            <person name="Hyde A.S."/>
            <person name="Dick G.J."/>
            <person name="Hinrichs K.-U."/>
            <person name="Teske A.P."/>
        </authorList>
    </citation>
    <scope>NUCLEOTIDE SEQUENCE [LARGE SCALE GENOMIC DNA]</scope>
    <source>
        <strain evidence="10">DG-45</strain>
    </source>
</reference>
<evidence type="ECO:0000313" key="10">
    <source>
        <dbReference type="EMBL" id="KON29765.1"/>
    </source>
</evidence>
<feature type="transmembrane region" description="Helical" evidence="8">
    <location>
        <begin position="353"/>
        <end position="374"/>
    </location>
</feature>
<dbReference type="SUPFAM" id="SSF103473">
    <property type="entry name" value="MFS general substrate transporter"/>
    <property type="match status" value="1"/>
</dbReference>
<dbReference type="Proteomes" id="UP000037210">
    <property type="component" value="Unassembled WGS sequence"/>
</dbReference>
<feature type="transmembrane region" description="Helical" evidence="8">
    <location>
        <begin position="126"/>
        <end position="148"/>
    </location>
</feature>
<dbReference type="Pfam" id="PF07690">
    <property type="entry name" value="MFS_1"/>
    <property type="match status" value="1"/>
</dbReference>
<keyword evidence="4 8" id="KW-0812">Transmembrane</keyword>
<evidence type="ECO:0000256" key="5">
    <source>
        <dbReference type="ARBA" id="ARBA00022989"/>
    </source>
</evidence>
<dbReference type="GO" id="GO:0022857">
    <property type="term" value="F:transmembrane transporter activity"/>
    <property type="evidence" value="ECO:0007669"/>
    <property type="project" value="InterPro"/>
</dbReference>
<dbReference type="EMBL" id="LFWZ01000052">
    <property type="protein sequence ID" value="KON29765.1"/>
    <property type="molecule type" value="Genomic_DNA"/>
</dbReference>
<dbReference type="InterPro" id="IPR011701">
    <property type="entry name" value="MFS"/>
</dbReference>
<feature type="transmembrane region" description="Helical" evidence="8">
    <location>
        <begin position="160"/>
        <end position="182"/>
    </location>
</feature>
<evidence type="ECO:0000313" key="11">
    <source>
        <dbReference type="Proteomes" id="UP000037210"/>
    </source>
</evidence>
<feature type="transmembrane region" description="Helical" evidence="8">
    <location>
        <begin position="100"/>
        <end position="120"/>
    </location>
</feature>
<feature type="transmembrane region" description="Helical" evidence="8">
    <location>
        <begin position="322"/>
        <end position="341"/>
    </location>
</feature>
<evidence type="ECO:0000256" key="1">
    <source>
        <dbReference type="ARBA" id="ARBA00004651"/>
    </source>
</evidence>
<feature type="transmembrane region" description="Helical" evidence="8">
    <location>
        <begin position="35"/>
        <end position="61"/>
    </location>
</feature>
<evidence type="ECO:0000256" key="8">
    <source>
        <dbReference type="SAM" id="Phobius"/>
    </source>
</evidence>
<evidence type="ECO:0000256" key="7">
    <source>
        <dbReference type="SAM" id="MobiDB-lite"/>
    </source>
</evidence>
<evidence type="ECO:0000256" key="4">
    <source>
        <dbReference type="ARBA" id="ARBA00022692"/>
    </source>
</evidence>
<feature type="domain" description="Major facilitator superfamily (MFS) profile" evidence="9">
    <location>
        <begin position="35"/>
        <end position="410"/>
    </location>
</feature>
<dbReference type="GO" id="GO:0005886">
    <property type="term" value="C:plasma membrane"/>
    <property type="evidence" value="ECO:0007669"/>
    <property type="project" value="UniProtKB-SubCell"/>
</dbReference>
<dbReference type="PANTHER" id="PTHR23517">
    <property type="entry name" value="RESISTANCE PROTEIN MDTM, PUTATIVE-RELATED-RELATED"/>
    <property type="match status" value="1"/>
</dbReference>
<dbReference type="AlphaFoldDB" id="A0A0M0BN36"/>
<dbReference type="PROSITE" id="PS50850">
    <property type="entry name" value="MFS"/>
    <property type="match status" value="1"/>
</dbReference>
<accession>A0A0M0BN36</accession>
<organism evidence="10 11">
    <name type="scientific">miscellaneous Crenarchaeota group-15 archaeon DG-45</name>
    <dbReference type="NCBI Taxonomy" id="1685127"/>
    <lineage>
        <taxon>Archaea</taxon>
        <taxon>Candidatus Bathyarchaeota</taxon>
        <taxon>MCG-15</taxon>
    </lineage>
</organism>
<gene>
    <name evidence="10" type="ORF">AC482_05705</name>
</gene>